<proteinExistence type="inferred from homology"/>
<feature type="transmembrane region" description="Helical" evidence="7">
    <location>
        <begin position="31"/>
        <end position="50"/>
    </location>
</feature>
<reference evidence="9 10" key="1">
    <citation type="submission" date="2020-04" db="EMBL/GenBank/DDBJ databases">
        <title>MicrobeNet Type strains.</title>
        <authorList>
            <person name="Nicholson A.C."/>
        </authorList>
    </citation>
    <scope>NUCLEOTIDE SEQUENCE [LARGE SCALE GENOMIC DNA]</scope>
    <source>
        <strain evidence="9 10">CCUG 69612</strain>
    </source>
</reference>
<gene>
    <name evidence="9" type="ORF">HF992_03030</name>
</gene>
<feature type="transmembrane region" description="Helical" evidence="7">
    <location>
        <begin position="6"/>
        <end position="24"/>
    </location>
</feature>
<protein>
    <submittedName>
        <fullName evidence="9">Trimeric intracellular cation channel family protein</fullName>
    </submittedName>
</protein>
<keyword evidence="5 7" id="KW-1133">Transmembrane helix</keyword>
<evidence type="ECO:0000256" key="6">
    <source>
        <dbReference type="ARBA" id="ARBA00023136"/>
    </source>
</evidence>
<dbReference type="GO" id="GO:0005886">
    <property type="term" value="C:plasma membrane"/>
    <property type="evidence" value="ECO:0007669"/>
    <property type="project" value="UniProtKB-SubCell"/>
</dbReference>
<feature type="transmembrane region" description="Helical" evidence="7">
    <location>
        <begin position="95"/>
        <end position="118"/>
    </location>
</feature>
<dbReference type="InterPro" id="IPR005115">
    <property type="entry name" value="Gly_transporter"/>
</dbReference>
<keyword evidence="6 7" id="KW-0472">Membrane</keyword>
<feature type="domain" description="Glycine transporter" evidence="8">
    <location>
        <begin position="9"/>
        <end position="81"/>
    </location>
</feature>
<feature type="transmembrane region" description="Helical" evidence="7">
    <location>
        <begin position="186"/>
        <end position="203"/>
    </location>
</feature>
<evidence type="ECO:0000259" key="8">
    <source>
        <dbReference type="Pfam" id="PF03458"/>
    </source>
</evidence>
<organism evidence="9 10">
    <name type="scientific">Streptococcus ovuberis</name>
    <dbReference type="NCBI Taxonomy" id="1936207"/>
    <lineage>
        <taxon>Bacteria</taxon>
        <taxon>Bacillati</taxon>
        <taxon>Bacillota</taxon>
        <taxon>Bacilli</taxon>
        <taxon>Lactobacillales</taxon>
        <taxon>Streptococcaceae</taxon>
        <taxon>Streptococcus</taxon>
    </lineage>
</organism>
<dbReference type="PANTHER" id="PTHR30506">
    <property type="entry name" value="INNER MEMBRANE PROTEIN"/>
    <property type="match status" value="1"/>
</dbReference>
<feature type="transmembrane region" description="Helical" evidence="7">
    <location>
        <begin position="66"/>
        <end position="83"/>
    </location>
</feature>
<keyword evidence="3" id="KW-1003">Cell membrane</keyword>
<dbReference type="PANTHER" id="PTHR30506:SF3">
    <property type="entry name" value="UPF0126 INNER MEMBRANE PROTEIN YADS-RELATED"/>
    <property type="match status" value="1"/>
</dbReference>
<dbReference type="Proteomes" id="UP000522720">
    <property type="component" value="Unassembled WGS sequence"/>
</dbReference>
<evidence type="ECO:0000313" key="10">
    <source>
        <dbReference type="Proteomes" id="UP000522720"/>
    </source>
</evidence>
<feature type="transmembrane region" description="Helical" evidence="7">
    <location>
        <begin position="162"/>
        <end position="180"/>
    </location>
</feature>
<evidence type="ECO:0000256" key="7">
    <source>
        <dbReference type="SAM" id="Phobius"/>
    </source>
</evidence>
<evidence type="ECO:0000256" key="5">
    <source>
        <dbReference type="ARBA" id="ARBA00022989"/>
    </source>
</evidence>
<evidence type="ECO:0000256" key="2">
    <source>
        <dbReference type="ARBA" id="ARBA00008193"/>
    </source>
</evidence>
<evidence type="ECO:0000256" key="3">
    <source>
        <dbReference type="ARBA" id="ARBA00022475"/>
    </source>
</evidence>
<dbReference type="EMBL" id="JAAXPR010000003">
    <property type="protein sequence ID" value="NKZ19827.1"/>
    <property type="molecule type" value="Genomic_DNA"/>
</dbReference>
<accession>A0A7X6MWT2</accession>
<comment type="caution">
    <text evidence="9">The sequence shown here is derived from an EMBL/GenBank/DDBJ whole genome shotgun (WGS) entry which is preliminary data.</text>
</comment>
<dbReference type="Pfam" id="PF03458">
    <property type="entry name" value="Gly_transporter"/>
    <property type="match status" value="2"/>
</dbReference>
<feature type="domain" description="Glycine transporter" evidence="8">
    <location>
        <begin position="105"/>
        <end position="177"/>
    </location>
</feature>
<comment type="similarity">
    <text evidence="2">Belongs to the UPF0126 family.</text>
</comment>
<evidence type="ECO:0000256" key="1">
    <source>
        <dbReference type="ARBA" id="ARBA00004651"/>
    </source>
</evidence>
<evidence type="ECO:0000313" key="9">
    <source>
        <dbReference type="EMBL" id="NKZ19827.1"/>
    </source>
</evidence>
<dbReference type="RefSeq" id="WP_168548579.1">
    <property type="nucleotide sequence ID" value="NZ_JAAXPR010000003.1"/>
</dbReference>
<evidence type="ECO:0000256" key="4">
    <source>
        <dbReference type="ARBA" id="ARBA00022692"/>
    </source>
</evidence>
<sequence length="224" mass="24105">MNFDFFLLLCNYLGTIAFAVSGTAKGFKYHLDIFGFTLLAIITACGGGMIRDMMLSEIPAALLDPTPIYLSILVSLLMYVFVIRDMAEKPRSPRLYSLLTLINLAFDAIGLVIFALIGATKGVAIGLNPMASGILATLTGVGGGIIRDLLVNEVPVVLKADVYAVLAFGAGLSYHLLVVHGKLPAIPVYMTLFVTCLIIRLLVIRYKVNLPGLTEKAAPLQKND</sequence>
<keyword evidence="10" id="KW-1185">Reference proteome</keyword>
<comment type="subcellular location">
    <subcellularLocation>
        <location evidence="1">Cell membrane</location>
        <topology evidence="1">Multi-pass membrane protein</topology>
    </subcellularLocation>
</comment>
<feature type="transmembrane region" description="Helical" evidence="7">
    <location>
        <begin position="130"/>
        <end position="150"/>
    </location>
</feature>
<name>A0A7X6MWT2_9STRE</name>
<keyword evidence="4 7" id="KW-0812">Transmembrane</keyword>
<dbReference type="AlphaFoldDB" id="A0A7X6MWT2"/>